<dbReference type="OrthoDB" id="4200236at2"/>
<dbReference type="RefSeq" id="WP_023550158.1">
    <property type="nucleotide sequence ID" value="NZ_CM002285.1"/>
</dbReference>
<organism evidence="1 2">
    <name type="scientific">Streptomyces roseochromogenus subsp. oscitans DS 12.976</name>
    <dbReference type="NCBI Taxonomy" id="1352936"/>
    <lineage>
        <taxon>Bacteria</taxon>
        <taxon>Bacillati</taxon>
        <taxon>Actinomycetota</taxon>
        <taxon>Actinomycetes</taxon>
        <taxon>Kitasatosporales</taxon>
        <taxon>Streptomycetaceae</taxon>
        <taxon>Streptomyces</taxon>
    </lineage>
</organism>
<evidence type="ECO:0000313" key="2">
    <source>
        <dbReference type="Proteomes" id="UP000017984"/>
    </source>
</evidence>
<name>V6K329_STRRC</name>
<dbReference type="STRING" id="1352936.M878_28105"/>
<protein>
    <submittedName>
        <fullName evidence="1">Uncharacterized protein</fullName>
    </submittedName>
</protein>
<reference evidence="1 2" key="1">
    <citation type="journal article" date="2014" name="Genome Announc.">
        <title>Draft Genome Sequence of Streptomyces roseochromogenes subsp. oscitans DS 12.976, Producer of the Aminocoumarin Antibiotic Clorobiocin.</title>
        <authorList>
            <person name="Ruckert C."/>
            <person name="Kalinowski J."/>
            <person name="Heide L."/>
            <person name="Apel A.K."/>
        </authorList>
    </citation>
    <scope>NUCLEOTIDE SEQUENCE [LARGE SCALE GENOMIC DNA]</scope>
    <source>
        <strain evidence="1 2">DS 12.976</strain>
    </source>
</reference>
<keyword evidence="2" id="KW-1185">Reference proteome</keyword>
<accession>V6K329</accession>
<dbReference type="PATRIC" id="fig|1352936.5.peg.5869"/>
<gene>
    <name evidence="1" type="ORF">M878_28105</name>
</gene>
<dbReference type="AlphaFoldDB" id="V6K329"/>
<evidence type="ECO:0000313" key="1">
    <source>
        <dbReference type="EMBL" id="EST25801.1"/>
    </source>
</evidence>
<comment type="caution">
    <text evidence="1">The sequence shown here is derived from an EMBL/GenBank/DDBJ whole genome shotgun (WGS) entry which is preliminary data.</text>
</comment>
<dbReference type="Proteomes" id="UP000017984">
    <property type="component" value="Chromosome"/>
</dbReference>
<dbReference type="HOGENOM" id="CLU_2653035_0_0_11"/>
<dbReference type="EMBL" id="AWQX01000238">
    <property type="protein sequence ID" value="EST25801.1"/>
    <property type="molecule type" value="Genomic_DNA"/>
</dbReference>
<sequence length="76" mass="8369">MTSNQARRLTALLIDAHHNPRAQITTGRVMGLYQQLGIAPKRATARGDLKALARLGLLTEHGPRHRRCYALSPAQS</sequence>
<proteinExistence type="predicted"/>